<evidence type="ECO:0000313" key="3">
    <source>
        <dbReference type="Proteomes" id="UP000070163"/>
    </source>
</evidence>
<organism evidence="2 3">
    <name type="scientific">candidate division MSBL1 archaeon SCGC-AAA259A05</name>
    <dbReference type="NCBI Taxonomy" id="1698259"/>
    <lineage>
        <taxon>Archaea</taxon>
        <taxon>Methanobacteriati</taxon>
        <taxon>Methanobacteriota</taxon>
        <taxon>candidate division MSBL1</taxon>
    </lineage>
</organism>
<dbReference type="EMBL" id="LHXJ01000118">
    <property type="protein sequence ID" value="KXA88837.1"/>
    <property type="molecule type" value="Genomic_DNA"/>
</dbReference>
<evidence type="ECO:0000313" key="2">
    <source>
        <dbReference type="EMBL" id="KXA88837.1"/>
    </source>
</evidence>
<evidence type="ECO:0008006" key="4">
    <source>
        <dbReference type="Google" id="ProtNLM"/>
    </source>
</evidence>
<keyword evidence="3" id="KW-1185">Reference proteome</keyword>
<name>A0A133U3S3_9EURY</name>
<comment type="caution">
    <text evidence="2">The sequence shown here is derived from an EMBL/GenBank/DDBJ whole genome shotgun (WGS) entry which is preliminary data.</text>
</comment>
<feature type="compositionally biased region" description="Acidic residues" evidence="1">
    <location>
        <begin position="51"/>
        <end position="61"/>
    </location>
</feature>
<proteinExistence type="predicted"/>
<gene>
    <name evidence="2" type="ORF">AKJ57_06260</name>
</gene>
<evidence type="ECO:0000256" key="1">
    <source>
        <dbReference type="SAM" id="MobiDB-lite"/>
    </source>
</evidence>
<feature type="compositionally biased region" description="Acidic residues" evidence="1">
    <location>
        <begin position="26"/>
        <end position="42"/>
    </location>
</feature>
<dbReference type="AlphaFoldDB" id="A0A133U3S3"/>
<sequence length="99" mass="10849">MYVWEISWKEAGPHLKTTVTIKTDSDGDGVAESSDDPVEDATVDFTLSLDSDGDGSYDDDNQSYTGTTNSKGQVEFMWKHAPSGDYKGEVTDLTHSSYD</sequence>
<protein>
    <recommendedName>
        <fullName evidence="4">SD-repeat containing protein B domain-containing protein</fullName>
    </recommendedName>
</protein>
<feature type="region of interest" description="Disordered" evidence="1">
    <location>
        <begin position="19"/>
        <end position="69"/>
    </location>
</feature>
<dbReference type="Proteomes" id="UP000070163">
    <property type="component" value="Unassembled WGS sequence"/>
</dbReference>
<accession>A0A133U3S3</accession>
<reference evidence="2 3" key="1">
    <citation type="journal article" date="2016" name="Sci. Rep.">
        <title>Metabolic traits of an uncultured archaeal lineage -MSBL1- from brine pools of the Red Sea.</title>
        <authorList>
            <person name="Mwirichia R."/>
            <person name="Alam I."/>
            <person name="Rashid M."/>
            <person name="Vinu M."/>
            <person name="Ba-Alawi W."/>
            <person name="Anthony Kamau A."/>
            <person name="Kamanda Ngugi D."/>
            <person name="Goker M."/>
            <person name="Klenk H.P."/>
            <person name="Bajic V."/>
            <person name="Stingl U."/>
        </authorList>
    </citation>
    <scope>NUCLEOTIDE SEQUENCE [LARGE SCALE GENOMIC DNA]</scope>
    <source>
        <strain evidence="2">SCGC-AAA259A05</strain>
    </source>
</reference>